<evidence type="ECO:0000259" key="9">
    <source>
        <dbReference type="Pfam" id="PF12359"/>
    </source>
</evidence>
<accession>S3DAC2</accession>
<dbReference type="SUPFAM" id="SSF52540">
    <property type="entry name" value="P-loop containing nucleoside triphosphate hydrolases"/>
    <property type="match status" value="1"/>
</dbReference>
<sequence length="3240" mass="369474">MERSSATLSKSLLESLCHHVGLPDRLPNGKENNLEEIENKLADLALQACFDLSDSTEGDRAQSIWEKIATSIHTARLLNEGGKLESRSLLRAFRELDHDQALILHVVEQNAGLIIRHIQSESETLVLFESFEVSALSENVLAATGGLQREFPGCSVAIPSTIFSDASFQSELALFLSKASHESIKRFAAKTRKAGSLAYESRDTVHPALITEMLMSLLQANGRLLPTPVTQKIVHDDVCWDNREQPWRRSPFWLVLRVGIQRQLCELSDWEEGRVCYKFMMCEVIANLIDKAVQILEPDLLSALQHKLGRRLTKLEVDKKSADVRVREVYAQLFARRGDAYESIINNVTLQIEGVWSNFKTRTKRSIPSLEQYRNSAHGSKDVKLPLLNCYPYITQILEEAKTRKAINYQHSSFVFNASSTVAQKAREFAQRCFKLAEMEAKIKKECEPQHMGRDSTDEQKCNARARAFREYVKHVRDFYDGNSEQKGVMLLLVMEMWILLDKAAINLYSLLKKYAPPFLLDIFHCLHLSTLRDMERLHGVRLYLAKRHHCAEFCDMTIFAEPVSGCFAEQYYDQHSPGEMQVLHEKILVAAKRAEDIKKQEWQSKSDEYEKYVKEMEVTPCAYDSDKSLDEDEHVRKCTKCFLRRKMKRVKIASLESPLPLDQTMQKVVIFELVRPQAFATYREVTWRIIWGLAVSGQSKADSPHTLLEDYSPLSIYADHSDYKFSLASDAKSFSQTHYRETRFPVKIEKVCLPNGLRWRYFDAFAKVWSANAKSQPSFEHHCGLAVPPTSPLAPFLNIAGIIGKSSNEIIASQTKCPPGVNIHEFLSLQALLSGEARRWPQILQELGSSNVNFSSESTVLLMSHVFSQAGPHSVTDVLGTVHRIFSKESFCEKLLWQIDARVDTIHSSWRETGCMEILINLSLRLLSFGVKVRHDKALELLDKVRMITFGWIEQLRIEIRATRDVETSCSLSEFALWASILCRSTFAVYLDDTHALDFKSLTLYIGSSITMQESLGLDPMLLPHRLKCALMRSLKLSSDLRHKLRTALLSHPRSLISSIDSILPNQNDRATSKAPDPEFRHEPNEWWLMATIETSGQSSKYIDFHLLEGHFLVDGKPIGRLPAEYQQHEVLKDLFGDRIIRVYPSYLPDMSYMLPGWIKEHEIHLGFRASNLIIRARFQGKILEFIPRDKFSRKRLYGTSRSDLPDDLLQNCTHWLNTTTKKIEIRRGSNFEGSKRGNWVIDFITRKATRHGANLVDAGSPVFRQIAQIFENFEDPRYIIVTLSSRGSLRVKLPRLELDFVVNKLGHLECPQLRSEIDPNQDAGTWYGLLSKIVLREITPQGKVIENRRSIIVPQGPINVIRDGVHVAIKVDNNSSYSRYTVNETLGRVDCSPQPFLIYSKAMFHAYTSFVLPDPLTKRTGTEEALHCLESGFSQPCMPLSFDETKPLLQMARLSPSRTYYPADLKVMQSVAWNPDFTTNMQHDGYRRLVEAIFSKSDELALFTKTKKCLPLLNQPDYPHLSARGLSRRQLYQIPNKDSVIYSASHNMPYTARGFYSPFNHAKQENVYECVYLLRSWPSMLPLAIDLVAILEHWQDIGGYKNSFHKAVLSDILDINLSAEWGSLVKHCCDSSRKDSFHLMFLLGMMAFQDNINMAIIKSLIAFATVDELKTIAMPEWSTFTHFEDAEKPEAELIRERIKNCVIPFTFKQAKPRGSRARSDSDVQLKFKHEEKQNKDTRAFVKHVLQQWPCSEPSIEGFPKSDAFNFTLALELILLEWHRMYRNADLAKYLLKVQEVLDQHYSPQDYDVPTLESEERVILPTRHRGGELLTLGDLLRMSCVSDELNMSRRRHPIQIRTNNQALTSAPSDAIGFADYAVLSKDARDLRKIIHDFITAESPVRHQYGKDLMDSYEALEKFQSATWARAKDNHAFLSARVRTEQRVLDTHFSQLFYAFESVDPRARWLKKAQLWPRVTAVTLLESLRSSAASISMGSGVRECLIRFGVSISNLQRLNRIHEAGLRNQRQKLAEEEANPGHENWDPSVYTDWLLLEIDSDFTIRPGQIDVGNATINPPSGSNSVLQMNMGQGKTSVIIPMAAAVLADGKNLHRVVVPKSLLRQTAQLLQARLGGLLGREVRHVPFSRKSSTNKKTIQTFLRIHQHIQQHSGVMIALPDHLLSFKLSGLQRLSDQALDEGSFMIKVQNWMDWHARDIIDEVDEILAIKTQLIYPSGAQKAVDGHPSRWEIAQELLRLVETHVTNLQKDFPHSIEVVERGQGRFPVIYFLRSDVEDQLVSHIVDDIIADKSSILPKDCDIVDRSIINIFVSERKISPDLLQLIQNSSEGGHFPHKKEIHLLRGLLVEGILVTALKKRWNVQYGLHRARDPIAVPYHAKGTPSEQAEWGHPDVAILLTCLSFYYDGLSIEQLRQSLQHIQSSDDPCQTYAGISYSSNLPTTLTDWNTVNIDDDIQIRQLWQGMRHQMVVIDYFLNNFVFPRHAKQFQLKLQASGWDLPLSPLQHQNRAGSTVQVSSIKTPLTTGFSGTNDSKRMLPLTVQQNDLPGLAHTNAEVLSYFLEQRNREYIVAADYKGRRLSEEGLLHEITNRGIRVLIDAGAQILELSNSDLATAWMSIHGNAPAIIYFKGNEPYVLYRTGRRAPLFASAYAEDLGECLVYLDEAHTRGTDLKISAKAKGALTLGLGQTKDHTVQAALRLRQLATSQSLVFFAPPEVHQSILDYRNKTKENFIDSYDVIHWLMEQTCRGNELLQSLYVAQGYDFYVRRQAALKNAKFLTYKIQRDLYLDCLRKPEEQTLEELYGPHQRREESLPLSSFSPAIQTQLYKLNKQRMSFHNTAGVAHTSAFHEVEQEREVAHEVENVREVQKQVDYIPHVFHSLHEDIQKFMEIGEFTAKSSAYKQAWLEIDKTSLGIKHPINISAISSRLLVSIEFTKTIKIAKSSSSDPDLGWGTNSRTTRDLPDHSADNFLRPVNWVLYSRRVDMAIIICPEEAEEIIKYFQKRSFSWSAQTALLTYAAPVTRKMLHFNDLKYYTMPDLPSTWTAPPNWLKGELGIFAGRLYFQYDEYKWLCNFLGIDNSPKSESTNKATGILDEKALIAENIWTLRAKAEAVKKPTTFTPKPLVFMQEWLSLRRKGQDFAHTPMGFVCQGKPLGPDHPFFKVVKNVVHVPVAGNKAEVVEREEEGSDVDLYDDEYEHDEDGEEYGNEDDEGKDGNDGHDDGVTIGGDS</sequence>
<feature type="domain" description="DUF6606" evidence="10">
    <location>
        <begin position="16"/>
        <end position="289"/>
    </location>
</feature>
<dbReference type="GO" id="GO:0004843">
    <property type="term" value="F:cysteine-type deubiquitinase activity"/>
    <property type="evidence" value="ECO:0007669"/>
    <property type="project" value="UniProtKB-EC"/>
</dbReference>
<keyword evidence="3" id="KW-0645">Protease</keyword>
<dbReference type="InterPro" id="IPR022105">
    <property type="entry name" value="DUF3645"/>
</dbReference>
<dbReference type="OrthoDB" id="3182339at2759"/>
<dbReference type="KEGG" id="glz:GLAREA_10369"/>
<dbReference type="OMA" id="CIIPMVA"/>
<dbReference type="GO" id="GO:0006508">
    <property type="term" value="P:proteolysis"/>
    <property type="evidence" value="ECO:0007669"/>
    <property type="project" value="UniProtKB-KW"/>
</dbReference>
<dbReference type="Pfam" id="PF12359">
    <property type="entry name" value="DUF3645"/>
    <property type="match status" value="1"/>
</dbReference>
<evidence type="ECO:0000259" key="8">
    <source>
        <dbReference type="Pfam" id="PF12340"/>
    </source>
</evidence>
<keyword evidence="12" id="KW-1185">Reference proteome</keyword>
<feature type="compositionally biased region" description="Acidic residues" evidence="7">
    <location>
        <begin position="3192"/>
        <end position="3223"/>
    </location>
</feature>
<dbReference type="PANTHER" id="PTHR13367">
    <property type="entry name" value="UBIQUITIN THIOESTERASE"/>
    <property type="match status" value="1"/>
</dbReference>
<keyword evidence="4" id="KW-0833">Ubl conjugation pathway</keyword>
<proteinExistence type="predicted"/>
<dbReference type="STRING" id="1116229.S3DAC2"/>
<evidence type="ECO:0000313" key="11">
    <source>
        <dbReference type="EMBL" id="EPE34675.1"/>
    </source>
</evidence>
<organism evidence="11 12">
    <name type="scientific">Glarea lozoyensis (strain ATCC 20868 / MF5171)</name>
    <dbReference type="NCBI Taxonomy" id="1116229"/>
    <lineage>
        <taxon>Eukaryota</taxon>
        <taxon>Fungi</taxon>
        <taxon>Dikarya</taxon>
        <taxon>Ascomycota</taxon>
        <taxon>Pezizomycotina</taxon>
        <taxon>Leotiomycetes</taxon>
        <taxon>Helotiales</taxon>
        <taxon>Helotiaceae</taxon>
        <taxon>Glarea</taxon>
    </lineage>
</organism>
<keyword evidence="5 11" id="KW-0378">Hydrolase</keyword>
<evidence type="ECO:0000256" key="3">
    <source>
        <dbReference type="ARBA" id="ARBA00022670"/>
    </source>
</evidence>
<comment type="catalytic activity">
    <reaction evidence="1">
        <text>Thiol-dependent hydrolysis of ester, thioester, amide, peptide and isopeptide bonds formed by the C-terminal Gly of ubiquitin (a 76-residue protein attached to proteins as an intracellular targeting signal).</text>
        <dbReference type="EC" id="3.4.19.12"/>
    </reaction>
</comment>
<keyword evidence="6" id="KW-0788">Thiol protease</keyword>
<evidence type="ECO:0000313" key="12">
    <source>
        <dbReference type="Proteomes" id="UP000016922"/>
    </source>
</evidence>
<feature type="compositionally biased region" description="Basic and acidic residues" evidence="7">
    <location>
        <begin position="3224"/>
        <end position="3233"/>
    </location>
</feature>
<dbReference type="InterPro" id="IPR046541">
    <property type="entry name" value="DUF6606"/>
</dbReference>
<evidence type="ECO:0000256" key="7">
    <source>
        <dbReference type="SAM" id="MobiDB-lite"/>
    </source>
</evidence>
<evidence type="ECO:0000256" key="5">
    <source>
        <dbReference type="ARBA" id="ARBA00022801"/>
    </source>
</evidence>
<dbReference type="PANTHER" id="PTHR13367:SF32">
    <property type="entry name" value="DUF6606 DOMAIN-CONTAINING PROTEIN"/>
    <property type="match status" value="1"/>
</dbReference>
<gene>
    <name evidence="11" type="ORF">GLAREA_10369</name>
</gene>
<protein>
    <recommendedName>
        <fullName evidence="2">ubiquitinyl hydrolase 1</fullName>
        <ecNumber evidence="2">3.4.19.12</ecNumber>
    </recommendedName>
</protein>
<dbReference type="Pfam" id="PF20255">
    <property type="entry name" value="DUF6606"/>
    <property type="match status" value="1"/>
</dbReference>
<dbReference type="eggNOG" id="ENOG502QUFK">
    <property type="taxonomic scope" value="Eukaryota"/>
</dbReference>
<feature type="region of interest" description="Disordered" evidence="7">
    <location>
        <begin position="3190"/>
        <end position="3240"/>
    </location>
</feature>
<dbReference type="GeneID" id="19469416"/>
<dbReference type="Proteomes" id="UP000016922">
    <property type="component" value="Unassembled WGS sequence"/>
</dbReference>
<dbReference type="RefSeq" id="XP_008078610.1">
    <property type="nucleotide sequence ID" value="XM_008080419.1"/>
</dbReference>
<dbReference type="InterPro" id="IPR022099">
    <property type="entry name" value="DUF3638"/>
</dbReference>
<evidence type="ECO:0000256" key="1">
    <source>
        <dbReference type="ARBA" id="ARBA00000707"/>
    </source>
</evidence>
<feature type="domain" description="DUF3645" evidence="9">
    <location>
        <begin position="2380"/>
        <end position="2412"/>
    </location>
</feature>
<dbReference type="EMBL" id="KE145356">
    <property type="protein sequence ID" value="EPE34675.1"/>
    <property type="molecule type" value="Genomic_DNA"/>
</dbReference>
<evidence type="ECO:0000256" key="4">
    <source>
        <dbReference type="ARBA" id="ARBA00022786"/>
    </source>
</evidence>
<dbReference type="EC" id="3.4.19.12" evidence="2"/>
<dbReference type="InterPro" id="IPR027417">
    <property type="entry name" value="P-loop_NTPase"/>
</dbReference>
<dbReference type="Pfam" id="PF12340">
    <property type="entry name" value="DUF3638"/>
    <property type="match status" value="1"/>
</dbReference>
<dbReference type="InterPro" id="IPR051346">
    <property type="entry name" value="OTU_Deubiquitinase"/>
</dbReference>
<evidence type="ECO:0000259" key="10">
    <source>
        <dbReference type="Pfam" id="PF20255"/>
    </source>
</evidence>
<evidence type="ECO:0000256" key="2">
    <source>
        <dbReference type="ARBA" id="ARBA00012759"/>
    </source>
</evidence>
<evidence type="ECO:0000256" key="6">
    <source>
        <dbReference type="ARBA" id="ARBA00022807"/>
    </source>
</evidence>
<reference evidence="11 12" key="1">
    <citation type="journal article" date="2013" name="BMC Genomics">
        <title>Genomics-driven discovery of the pneumocandin biosynthetic gene cluster in the fungus Glarea lozoyensis.</title>
        <authorList>
            <person name="Chen L."/>
            <person name="Yue Q."/>
            <person name="Zhang X."/>
            <person name="Xiang M."/>
            <person name="Wang C."/>
            <person name="Li S."/>
            <person name="Che Y."/>
            <person name="Ortiz-Lopez F.J."/>
            <person name="Bills G.F."/>
            <person name="Liu X."/>
            <person name="An Z."/>
        </authorList>
    </citation>
    <scope>NUCLEOTIDE SEQUENCE [LARGE SCALE GENOMIC DNA]</scope>
    <source>
        <strain evidence="12">ATCC 20868 / MF5171</strain>
    </source>
</reference>
<dbReference type="Gene3D" id="3.40.50.300">
    <property type="entry name" value="P-loop containing nucleotide triphosphate hydrolases"/>
    <property type="match status" value="1"/>
</dbReference>
<name>S3DAC2_GLAL2</name>
<feature type="domain" description="DUF3638" evidence="8">
    <location>
        <begin position="2038"/>
        <end position="2262"/>
    </location>
</feature>
<dbReference type="HOGENOM" id="CLU_000211_1_0_1"/>